<evidence type="ECO:0000313" key="2">
    <source>
        <dbReference type="EMBL" id="CAF1314730.1"/>
    </source>
</evidence>
<feature type="transmembrane region" description="Helical" evidence="1">
    <location>
        <begin position="60"/>
        <end position="80"/>
    </location>
</feature>
<evidence type="ECO:0000256" key="1">
    <source>
        <dbReference type="SAM" id="Phobius"/>
    </source>
</evidence>
<proteinExistence type="predicted"/>
<keyword evidence="1" id="KW-1133">Transmembrane helix</keyword>
<evidence type="ECO:0000313" key="3">
    <source>
        <dbReference type="EMBL" id="CAF1314747.1"/>
    </source>
</evidence>
<name>A0A815EGD7_9BILA</name>
<comment type="caution">
    <text evidence="2">The sequence shown here is derived from an EMBL/GenBank/DDBJ whole genome shotgun (WGS) entry which is preliminary data.</text>
</comment>
<keyword evidence="1" id="KW-0812">Transmembrane</keyword>
<organism evidence="2 4">
    <name type="scientific">Rotaria sordida</name>
    <dbReference type="NCBI Taxonomy" id="392033"/>
    <lineage>
        <taxon>Eukaryota</taxon>
        <taxon>Metazoa</taxon>
        <taxon>Spiralia</taxon>
        <taxon>Gnathifera</taxon>
        <taxon>Rotifera</taxon>
        <taxon>Eurotatoria</taxon>
        <taxon>Bdelloidea</taxon>
        <taxon>Philodinida</taxon>
        <taxon>Philodinidae</taxon>
        <taxon>Rotaria</taxon>
    </lineage>
</organism>
<dbReference type="AlphaFoldDB" id="A0A815EGD7"/>
<dbReference type="EMBL" id="CAJNOT010002423">
    <property type="protein sequence ID" value="CAF1314730.1"/>
    <property type="molecule type" value="Genomic_DNA"/>
</dbReference>
<dbReference type="EMBL" id="CAJNOT010002423">
    <property type="protein sequence ID" value="CAF1314747.1"/>
    <property type="molecule type" value="Genomic_DNA"/>
</dbReference>
<keyword evidence="1" id="KW-0472">Membrane</keyword>
<sequence>MGLEAVDLYRKMPHHLCNEVTYKNKQIITTMIDYLSRLYIFDEAQKLIDDYEKSNPPSSVMFMAILSGAQTLISGFLFLFNTYSPVGDHQQVENFRSNRIRELGTKVKPGISWTEFNDEILEFKANNRSHPRFEEIYGKAKRISDVLIKYGYDYDSSWITRLLREDERIEYIMGEKVFNKILFIKS</sequence>
<accession>A0A815EGD7</accession>
<protein>
    <submittedName>
        <fullName evidence="2">Uncharacterized protein</fullName>
    </submittedName>
</protein>
<evidence type="ECO:0000313" key="4">
    <source>
        <dbReference type="Proteomes" id="UP000663864"/>
    </source>
</evidence>
<gene>
    <name evidence="2" type="ORF">ZHD862_LOCUS28685</name>
    <name evidence="3" type="ORF">ZHD862_LOCUS28686</name>
</gene>
<reference evidence="2" key="1">
    <citation type="submission" date="2021-02" db="EMBL/GenBank/DDBJ databases">
        <authorList>
            <person name="Nowell W R."/>
        </authorList>
    </citation>
    <scope>NUCLEOTIDE SEQUENCE</scope>
</reference>
<dbReference type="Proteomes" id="UP000663864">
    <property type="component" value="Unassembled WGS sequence"/>
</dbReference>